<evidence type="ECO:0000313" key="2">
    <source>
        <dbReference type="Proteomes" id="UP001596439"/>
    </source>
</evidence>
<name>A0ABW2PLD3_9BACL</name>
<comment type="caution">
    <text evidence="1">The sequence shown here is derived from an EMBL/GenBank/DDBJ whole genome shotgun (WGS) entry which is preliminary data.</text>
</comment>
<evidence type="ECO:0008006" key="3">
    <source>
        <dbReference type="Google" id="ProtNLM"/>
    </source>
</evidence>
<sequence>MKTHLSDVIKPEEQPELIGLVETKQERDERILQKVLNRDKLVWGEYLTERRGDIQDVTHHTKTVHEDGKVIERTIISFTLDVEVGQ</sequence>
<dbReference type="Proteomes" id="UP001596439">
    <property type="component" value="Unassembled WGS sequence"/>
</dbReference>
<dbReference type="RefSeq" id="WP_214787071.1">
    <property type="nucleotide sequence ID" value="NZ_JANIEL010000051.1"/>
</dbReference>
<keyword evidence="2" id="KW-1185">Reference proteome</keyword>
<evidence type="ECO:0000313" key="1">
    <source>
        <dbReference type="EMBL" id="MFC7389245.1"/>
    </source>
</evidence>
<protein>
    <recommendedName>
        <fullName evidence="3">YolD-like family protein</fullName>
    </recommendedName>
</protein>
<dbReference type="EMBL" id="JBHTCE010000001">
    <property type="protein sequence ID" value="MFC7389245.1"/>
    <property type="molecule type" value="Genomic_DNA"/>
</dbReference>
<organism evidence="1 2">
    <name type="scientific">Exiguobacterium aestuarii</name>
    <dbReference type="NCBI Taxonomy" id="273527"/>
    <lineage>
        <taxon>Bacteria</taxon>
        <taxon>Bacillati</taxon>
        <taxon>Bacillota</taxon>
        <taxon>Bacilli</taxon>
        <taxon>Bacillales</taxon>
        <taxon>Bacillales Family XII. Incertae Sedis</taxon>
        <taxon>Exiguobacterium</taxon>
    </lineage>
</organism>
<proteinExistence type="predicted"/>
<reference evidence="2" key="1">
    <citation type="journal article" date="2019" name="Int. J. Syst. Evol. Microbiol.">
        <title>The Global Catalogue of Microorganisms (GCM) 10K type strain sequencing project: providing services to taxonomists for standard genome sequencing and annotation.</title>
        <authorList>
            <consortium name="The Broad Institute Genomics Platform"/>
            <consortium name="The Broad Institute Genome Sequencing Center for Infectious Disease"/>
            <person name="Wu L."/>
            <person name="Ma J."/>
        </authorList>
    </citation>
    <scope>NUCLEOTIDE SEQUENCE [LARGE SCALE GENOMIC DNA]</scope>
    <source>
        <strain evidence="2">CCUG 55590</strain>
    </source>
</reference>
<gene>
    <name evidence="1" type="ORF">ACFQO8_03750</name>
</gene>
<accession>A0ABW2PLD3</accession>